<dbReference type="AlphaFoldDB" id="C6M6Z1"/>
<sequence length="54" mass="6429">MHFLSNFIGVDMGKGMKLGCYKTQIRIVIINLLNLLRFFCRLTDIYLLMDFEIR</sequence>
<accession>C6M6Z1</accession>
<comment type="caution">
    <text evidence="1">The sequence shown here is derived from an EMBL/GenBank/DDBJ whole genome shotgun (WGS) entry which is preliminary data.</text>
</comment>
<organism evidence="1 2">
    <name type="scientific">Neisseria sicca ATCC 29256</name>
    <dbReference type="NCBI Taxonomy" id="547045"/>
    <lineage>
        <taxon>Bacteria</taxon>
        <taxon>Pseudomonadati</taxon>
        <taxon>Pseudomonadota</taxon>
        <taxon>Betaproteobacteria</taxon>
        <taxon>Neisseriales</taxon>
        <taxon>Neisseriaceae</taxon>
        <taxon>Neisseria</taxon>
    </lineage>
</organism>
<keyword evidence="2" id="KW-1185">Reference proteome</keyword>
<dbReference type="Proteomes" id="UP000005365">
    <property type="component" value="Unassembled WGS sequence"/>
</dbReference>
<protein>
    <submittedName>
        <fullName evidence="1">Uncharacterized protein</fullName>
    </submittedName>
</protein>
<dbReference type="EMBL" id="ACKO02000014">
    <property type="protein sequence ID" value="EET43894.1"/>
    <property type="molecule type" value="Genomic_DNA"/>
</dbReference>
<proteinExistence type="predicted"/>
<evidence type="ECO:0000313" key="1">
    <source>
        <dbReference type="EMBL" id="EET43894.1"/>
    </source>
</evidence>
<reference evidence="1" key="1">
    <citation type="submission" date="2009-07" db="EMBL/GenBank/DDBJ databases">
        <authorList>
            <person name="Weinstock G."/>
            <person name="Sodergren E."/>
            <person name="Clifton S."/>
            <person name="Fulton L."/>
            <person name="Fulton B."/>
            <person name="Courtney L."/>
            <person name="Fronick C."/>
            <person name="Harrison M."/>
            <person name="Strong C."/>
            <person name="Farmer C."/>
            <person name="Delahaunty K."/>
            <person name="Markovic C."/>
            <person name="Hall O."/>
            <person name="Minx P."/>
            <person name="Tomlinson C."/>
            <person name="Mitreva M."/>
            <person name="Nelson J."/>
            <person name="Hou S."/>
            <person name="Wollam A."/>
            <person name="Pepin K.H."/>
            <person name="Johnson M."/>
            <person name="Bhonagiri V."/>
            <person name="Nash W.E."/>
            <person name="Warren W."/>
            <person name="Chinwalla A."/>
            <person name="Mardis E.R."/>
            <person name="Wilson R.K."/>
        </authorList>
    </citation>
    <scope>NUCLEOTIDE SEQUENCE [LARGE SCALE GENOMIC DNA]</scope>
    <source>
        <strain evidence="1">ATCC 29256</strain>
    </source>
</reference>
<evidence type="ECO:0000313" key="2">
    <source>
        <dbReference type="Proteomes" id="UP000005365"/>
    </source>
</evidence>
<name>C6M6Z1_NEISI</name>
<gene>
    <name evidence="1" type="ORF">NEISICOT_02293</name>
</gene>